<evidence type="ECO:0000259" key="7">
    <source>
        <dbReference type="PROSITE" id="PS50054"/>
    </source>
</evidence>
<dbReference type="Proteomes" id="UP000051952">
    <property type="component" value="Unassembled WGS sequence"/>
</dbReference>
<dbReference type="InterPro" id="IPR000340">
    <property type="entry name" value="Dual-sp_phosphatase_cat-dom"/>
</dbReference>
<dbReference type="VEuPathDB" id="TriTrypDB:BSAL_57905"/>
<proteinExistence type="inferred from homology"/>
<comment type="catalytic activity">
    <reaction evidence="5">
        <text>O-phospho-L-threonyl-[protein] + H2O = L-threonyl-[protein] + phosphate</text>
        <dbReference type="Rhea" id="RHEA:47004"/>
        <dbReference type="Rhea" id="RHEA-COMP:11060"/>
        <dbReference type="Rhea" id="RHEA-COMP:11605"/>
        <dbReference type="ChEBI" id="CHEBI:15377"/>
        <dbReference type="ChEBI" id="CHEBI:30013"/>
        <dbReference type="ChEBI" id="CHEBI:43474"/>
        <dbReference type="ChEBI" id="CHEBI:61977"/>
        <dbReference type="EC" id="3.1.3.16"/>
    </reaction>
</comment>
<keyword evidence="2" id="KW-0378">Hydrolase</keyword>
<feature type="domain" description="Tyrosine-protein phosphatase" evidence="7">
    <location>
        <begin position="87"/>
        <end position="250"/>
    </location>
</feature>
<protein>
    <submittedName>
        <fullName evidence="9">Dual specificity protein phosphatase, putative</fullName>
    </submittedName>
</protein>
<dbReference type="GO" id="GO:0004725">
    <property type="term" value="F:protein tyrosine phosphatase activity"/>
    <property type="evidence" value="ECO:0007669"/>
    <property type="project" value="TreeGrafter"/>
</dbReference>
<evidence type="ECO:0000313" key="9">
    <source>
        <dbReference type="EMBL" id="CUE98083.1"/>
    </source>
</evidence>
<dbReference type="PROSITE" id="PS50056">
    <property type="entry name" value="TYR_PHOSPHATASE_2"/>
    <property type="match status" value="1"/>
</dbReference>
<evidence type="ECO:0000313" key="10">
    <source>
        <dbReference type="Proteomes" id="UP000051952"/>
    </source>
</evidence>
<dbReference type="PROSITE" id="PS50054">
    <property type="entry name" value="TYR_PHOSPHATASE_DUAL"/>
    <property type="match status" value="1"/>
</dbReference>
<keyword evidence="10" id="KW-1185">Reference proteome</keyword>
<evidence type="ECO:0000256" key="6">
    <source>
        <dbReference type="SAM" id="MobiDB-lite"/>
    </source>
</evidence>
<dbReference type="Pfam" id="PF00782">
    <property type="entry name" value="DSPc"/>
    <property type="match status" value="1"/>
</dbReference>
<dbReference type="InterPro" id="IPR016130">
    <property type="entry name" value="Tyr_Pase_AS"/>
</dbReference>
<dbReference type="Gene3D" id="3.90.190.10">
    <property type="entry name" value="Protein tyrosine phosphatase superfamily"/>
    <property type="match status" value="1"/>
</dbReference>
<dbReference type="GO" id="GO:0005829">
    <property type="term" value="C:cytosol"/>
    <property type="evidence" value="ECO:0007669"/>
    <property type="project" value="TreeGrafter"/>
</dbReference>
<name>A0A0S4IUS7_BODSA</name>
<dbReference type="GO" id="GO:0007165">
    <property type="term" value="P:signal transduction"/>
    <property type="evidence" value="ECO:0007669"/>
    <property type="project" value="TreeGrafter"/>
</dbReference>
<dbReference type="GO" id="GO:0004722">
    <property type="term" value="F:protein serine/threonine phosphatase activity"/>
    <property type="evidence" value="ECO:0007669"/>
    <property type="project" value="UniProtKB-EC"/>
</dbReference>
<dbReference type="PANTHER" id="PTHR45948:SF5">
    <property type="entry name" value="SPECIFICITY PROTEIN PHOSPHATASE, PUTATIVE-RELATED"/>
    <property type="match status" value="1"/>
</dbReference>
<dbReference type="InterPro" id="IPR020422">
    <property type="entry name" value="TYR_PHOSPHATASE_DUAL_dom"/>
</dbReference>
<evidence type="ECO:0000256" key="1">
    <source>
        <dbReference type="ARBA" id="ARBA00008601"/>
    </source>
</evidence>
<dbReference type="InterPro" id="IPR000387">
    <property type="entry name" value="Tyr_Pase_dom"/>
</dbReference>
<dbReference type="PROSITE" id="PS00383">
    <property type="entry name" value="TYR_PHOSPHATASE_1"/>
    <property type="match status" value="1"/>
</dbReference>
<comment type="similarity">
    <text evidence="1">Belongs to the protein-tyrosine phosphatase family. Non-receptor class dual specificity subfamily.</text>
</comment>
<dbReference type="OMA" id="YLTCERT"/>
<comment type="catalytic activity">
    <reaction evidence="4">
        <text>O-phospho-L-seryl-[protein] + H2O = L-seryl-[protein] + phosphate</text>
        <dbReference type="Rhea" id="RHEA:20629"/>
        <dbReference type="Rhea" id="RHEA-COMP:9863"/>
        <dbReference type="Rhea" id="RHEA-COMP:11604"/>
        <dbReference type="ChEBI" id="CHEBI:15377"/>
        <dbReference type="ChEBI" id="CHEBI:29999"/>
        <dbReference type="ChEBI" id="CHEBI:43474"/>
        <dbReference type="ChEBI" id="CHEBI:83421"/>
        <dbReference type="EC" id="3.1.3.16"/>
    </reaction>
</comment>
<evidence type="ECO:0000256" key="2">
    <source>
        <dbReference type="ARBA" id="ARBA00022801"/>
    </source>
</evidence>
<dbReference type="PANTHER" id="PTHR45948">
    <property type="entry name" value="DUAL SPECIFICITY PROTEIN PHOSPHATASE DDB_G0269404-RELATED"/>
    <property type="match status" value="1"/>
</dbReference>
<feature type="non-terminal residue" evidence="9">
    <location>
        <position position="250"/>
    </location>
</feature>
<dbReference type="CDD" id="cd14498">
    <property type="entry name" value="DSP"/>
    <property type="match status" value="1"/>
</dbReference>
<evidence type="ECO:0000256" key="5">
    <source>
        <dbReference type="ARBA" id="ARBA00048336"/>
    </source>
</evidence>
<evidence type="ECO:0000256" key="3">
    <source>
        <dbReference type="ARBA" id="ARBA00022912"/>
    </source>
</evidence>
<feature type="region of interest" description="Disordered" evidence="6">
    <location>
        <begin position="27"/>
        <end position="47"/>
    </location>
</feature>
<dbReference type="SMART" id="SM00195">
    <property type="entry name" value="DSPc"/>
    <property type="match status" value="1"/>
</dbReference>
<keyword evidence="3" id="KW-0904">Protein phosphatase</keyword>
<organism evidence="9 10">
    <name type="scientific">Bodo saltans</name>
    <name type="common">Flagellated protozoan</name>
    <dbReference type="NCBI Taxonomy" id="75058"/>
    <lineage>
        <taxon>Eukaryota</taxon>
        <taxon>Discoba</taxon>
        <taxon>Euglenozoa</taxon>
        <taxon>Kinetoplastea</taxon>
        <taxon>Metakinetoplastina</taxon>
        <taxon>Eubodonida</taxon>
        <taxon>Bodonidae</taxon>
        <taxon>Bodo</taxon>
    </lineage>
</organism>
<dbReference type="OrthoDB" id="10252009at2759"/>
<dbReference type="EMBL" id="CYKH01000221">
    <property type="protein sequence ID" value="CUE98083.1"/>
    <property type="molecule type" value="Genomic_DNA"/>
</dbReference>
<reference evidence="10" key="1">
    <citation type="submission" date="2015-09" db="EMBL/GenBank/DDBJ databases">
        <authorList>
            <consortium name="Pathogen Informatics"/>
        </authorList>
    </citation>
    <scope>NUCLEOTIDE SEQUENCE [LARGE SCALE GENOMIC DNA]</scope>
    <source>
        <strain evidence="10">Lake Konstanz</strain>
    </source>
</reference>
<feature type="domain" description="Tyrosine specific protein phosphatases" evidence="8">
    <location>
        <begin position="157"/>
        <end position="231"/>
    </location>
</feature>
<gene>
    <name evidence="9" type="ORF">BSAL_57905</name>
</gene>
<dbReference type="InterPro" id="IPR029021">
    <property type="entry name" value="Prot-tyrosine_phosphatase-like"/>
</dbReference>
<dbReference type="SUPFAM" id="SSF52799">
    <property type="entry name" value="(Phosphotyrosine protein) phosphatases II"/>
    <property type="match status" value="1"/>
</dbReference>
<evidence type="ECO:0000259" key="8">
    <source>
        <dbReference type="PROSITE" id="PS50056"/>
    </source>
</evidence>
<dbReference type="AlphaFoldDB" id="A0A0S4IUS7"/>
<evidence type="ECO:0000256" key="4">
    <source>
        <dbReference type="ARBA" id="ARBA00047761"/>
    </source>
</evidence>
<sequence length="250" mass="27869">MFDDSNPPSPSRGTSAMSPLIKDAVKDIDWNSPQTLPTPTKPDPRESPWLALSLIVPGLYLTCERTTEERMRLVVMGCRLVVKMNADVDEAPFNIYAYDDDAATQVMKAVDEETFIKRLVAECTTLDSDRALLMEPLFIRSVVADDSPVFDIAAYFEELCSLIELVLSRRKLLETEYSDAAKSGADVRLPNVVVHCKAGVSRSAAIVIAYMMKKYHISRAHALQYVQDARPVASPNHGFVAQLTLWESTR</sequence>
<accession>A0A0S4IUS7</accession>